<proteinExistence type="predicted"/>
<dbReference type="GO" id="GO:0015074">
    <property type="term" value="P:DNA integration"/>
    <property type="evidence" value="ECO:0007669"/>
    <property type="project" value="InterPro"/>
</dbReference>
<dbReference type="SUPFAM" id="SSF56349">
    <property type="entry name" value="DNA breaking-rejoining enzymes"/>
    <property type="match status" value="1"/>
</dbReference>
<name>A0A7T5UH25_9BACT</name>
<evidence type="ECO:0000256" key="1">
    <source>
        <dbReference type="ARBA" id="ARBA00023172"/>
    </source>
</evidence>
<dbReference type="Proteomes" id="UP000595362">
    <property type="component" value="Chromosome"/>
</dbReference>
<dbReference type="PROSITE" id="PS51012">
    <property type="entry name" value="ABC_TM2"/>
    <property type="match status" value="1"/>
</dbReference>
<reference evidence="3 4" key="1">
    <citation type="submission" date="2020-07" db="EMBL/GenBank/DDBJ databases">
        <title>Huge and variable diversity of episymbiotic CPR bacteria and DPANN archaea in groundwater ecosystems.</title>
        <authorList>
            <person name="He C.Y."/>
            <person name="Keren R."/>
            <person name="Whittaker M."/>
            <person name="Farag I.F."/>
            <person name="Doudna J."/>
            <person name="Cate J.H.D."/>
            <person name="Banfield J.F."/>
        </authorList>
    </citation>
    <scope>NUCLEOTIDE SEQUENCE [LARGE SCALE GENOMIC DNA]</scope>
    <source>
        <strain evidence="3">NC_groundwater_70_Ag_B-0.1um_54_66</strain>
    </source>
</reference>
<dbReference type="GO" id="GO:0006310">
    <property type="term" value="P:DNA recombination"/>
    <property type="evidence" value="ECO:0007669"/>
    <property type="project" value="UniProtKB-KW"/>
</dbReference>
<evidence type="ECO:0000313" key="4">
    <source>
        <dbReference type="Proteomes" id="UP000595362"/>
    </source>
</evidence>
<organism evidence="3 4">
    <name type="scientific">Micavibrio aeruginosavorus</name>
    <dbReference type="NCBI Taxonomy" id="349221"/>
    <lineage>
        <taxon>Bacteria</taxon>
        <taxon>Pseudomonadati</taxon>
        <taxon>Bdellovibrionota</taxon>
        <taxon>Bdellovibrionia</taxon>
        <taxon>Bdellovibrionales</taxon>
        <taxon>Pseudobdellovibrionaceae</taxon>
        <taxon>Micavibrio</taxon>
    </lineage>
</organism>
<keyword evidence="1" id="KW-0233">DNA recombination</keyword>
<dbReference type="Gene3D" id="1.10.443.10">
    <property type="entry name" value="Intergrase catalytic core"/>
    <property type="match status" value="1"/>
</dbReference>
<dbReference type="InterPro" id="IPR047817">
    <property type="entry name" value="ABC2_TM_bact-type"/>
</dbReference>
<feature type="domain" description="ABC transmembrane type-2" evidence="2">
    <location>
        <begin position="1"/>
        <end position="17"/>
    </location>
</feature>
<dbReference type="GO" id="GO:0003677">
    <property type="term" value="F:DNA binding"/>
    <property type="evidence" value="ECO:0007669"/>
    <property type="project" value="InterPro"/>
</dbReference>
<evidence type="ECO:0000313" key="3">
    <source>
        <dbReference type="EMBL" id="QQG36859.1"/>
    </source>
</evidence>
<dbReference type="InterPro" id="IPR013762">
    <property type="entry name" value="Integrase-like_cat_sf"/>
</dbReference>
<gene>
    <name evidence="3" type="ORF">HYS17_03545</name>
</gene>
<dbReference type="AlphaFoldDB" id="A0A7T5UH25"/>
<dbReference type="EMBL" id="CP066681">
    <property type="protein sequence ID" value="QQG36859.1"/>
    <property type="molecule type" value="Genomic_DNA"/>
</dbReference>
<protein>
    <recommendedName>
        <fullName evidence="2">ABC transmembrane type-2 domain-containing protein</fullName>
    </recommendedName>
</protein>
<accession>A0A7T5UH25</accession>
<evidence type="ECO:0000259" key="2">
    <source>
        <dbReference type="PROSITE" id="PS51012"/>
    </source>
</evidence>
<sequence length="95" mass="10952">MLTVVLAMVSYRLFRRKADGREPHLLYDLTFTDHEKWGRNLGRWFNEKYLAALGLKTDKKTMHSLRHSFITYLSIAGVDNAIHASANSRKVKSVS</sequence>
<dbReference type="InterPro" id="IPR011010">
    <property type="entry name" value="DNA_brk_join_enz"/>
</dbReference>